<dbReference type="EMBL" id="CADCVX010000132">
    <property type="protein sequence ID" value="CAA9491638.1"/>
    <property type="molecule type" value="Genomic_DNA"/>
</dbReference>
<dbReference type="AlphaFoldDB" id="A0A6J4SC36"/>
<evidence type="ECO:0000313" key="1">
    <source>
        <dbReference type="EMBL" id="CAA9491638.1"/>
    </source>
</evidence>
<accession>A0A6J4SC36</accession>
<sequence length="165" mass="17860">MAEVFSAAACTRSAAISLRKTSRQFISPRVRISSVPSRTLFSEKFSRSRKRFFDHSARARRLPHHVPTSSAASEYKIFAQCSRSRFNPSVTISFQPMRSECCPTLAKTQGSAVATARDARRDLMEVRRALKLGAGGGCRASATGYHGTRVAITHSDGPVAAGGVV</sequence>
<organism evidence="1">
    <name type="scientific">uncultured Sphingomonadaceae bacterium</name>
    <dbReference type="NCBI Taxonomy" id="169976"/>
    <lineage>
        <taxon>Bacteria</taxon>
        <taxon>Pseudomonadati</taxon>
        <taxon>Pseudomonadota</taxon>
        <taxon>Alphaproteobacteria</taxon>
        <taxon>Sphingomonadales</taxon>
        <taxon>Sphingomonadaceae</taxon>
        <taxon>environmental samples</taxon>
    </lineage>
</organism>
<gene>
    <name evidence="1" type="ORF">AVDCRST_MAG91-568</name>
</gene>
<reference evidence="1" key="1">
    <citation type="submission" date="2020-02" db="EMBL/GenBank/DDBJ databases">
        <authorList>
            <person name="Meier V. D."/>
        </authorList>
    </citation>
    <scope>NUCLEOTIDE SEQUENCE</scope>
    <source>
        <strain evidence="1">AVDCRST_MAG91</strain>
    </source>
</reference>
<proteinExistence type="predicted"/>
<name>A0A6J4SC36_9SPHN</name>
<protein>
    <submittedName>
        <fullName evidence="1">Uncharacterized protein</fullName>
    </submittedName>
</protein>